<evidence type="ECO:0000313" key="2">
    <source>
        <dbReference type="EMBL" id="APW38284.1"/>
    </source>
</evidence>
<dbReference type="EMBL" id="CP019236">
    <property type="protein sequence ID" value="APW38284.1"/>
    <property type="molecule type" value="Genomic_DNA"/>
</dbReference>
<reference evidence="2 3" key="1">
    <citation type="submission" date="2017-01" db="EMBL/GenBank/DDBJ databases">
        <authorList>
            <person name="Mah S.A."/>
            <person name="Swanson W.J."/>
            <person name="Moy G.W."/>
            <person name="Vacquier V.D."/>
        </authorList>
    </citation>
    <scope>NUCLEOTIDE SEQUENCE [LARGE SCALE GENOMIC DNA]</scope>
    <source>
        <strain evidence="2 3">DCY110</strain>
    </source>
</reference>
<feature type="compositionally biased region" description="Low complexity" evidence="1">
    <location>
        <begin position="141"/>
        <end position="168"/>
    </location>
</feature>
<proteinExistence type="predicted"/>
<dbReference type="Proteomes" id="UP000186609">
    <property type="component" value="Chromosome"/>
</dbReference>
<dbReference type="RefSeq" id="WP_076200163.1">
    <property type="nucleotide sequence ID" value="NZ_CP019236.1"/>
</dbReference>
<gene>
    <name evidence="2" type="ORF">RD110_14690</name>
</gene>
<organism evidence="2 3">
    <name type="scientific">Rhodoferax koreensis</name>
    <dbReference type="NCBI Taxonomy" id="1842727"/>
    <lineage>
        <taxon>Bacteria</taxon>
        <taxon>Pseudomonadati</taxon>
        <taxon>Pseudomonadota</taxon>
        <taxon>Betaproteobacteria</taxon>
        <taxon>Burkholderiales</taxon>
        <taxon>Comamonadaceae</taxon>
        <taxon>Rhodoferax</taxon>
    </lineage>
</organism>
<evidence type="ECO:0000313" key="3">
    <source>
        <dbReference type="Proteomes" id="UP000186609"/>
    </source>
</evidence>
<dbReference type="STRING" id="1842727.RD110_14690"/>
<evidence type="ECO:0000256" key="1">
    <source>
        <dbReference type="SAM" id="MobiDB-lite"/>
    </source>
</evidence>
<dbReference type="AlphaFoldDB" id="A0A1P8JWZ9"/>
<feature type="region of interest" description="Disordered" evidence="1">
    <location>
        <begin position="113"/>
        <end position="208"/>
    </location>
</feature>
<feature type="compositionally biased region" description="Low complexity" evidence="1">
    <location>
        <begin position="118"/>
        <end position="127"/>
    </location>
</feature>
<keyword evidence="3" id="KW-1185">Reference proteome</keyword>
<name>A0A1P8JWZ9_9BURK</name>
<sequence length="208" mass="21804">MGETMAIGLACFLAGLAGLAGVLVGAAIVWRLGLGRTVGEMSTEDRARAPDGDPLLPEIHNLLRQHREATAKAHAGTREMLSQWHTQQQHGLAAFAAAQVALLDDFLKSQTVPRADVTPPAGATPTTPSVPRPSLAPMQPRPSAAPSARPPELSSKPLAAPAPAAIEEAPARELSDAEIDALPPDLPARAPPRRRVLPAPKSPAMRRL</sequence>
<protein>
    <submittedName>
        <fullName evidence="2">Uncharacterized protein</fullName>
    </submittedName>
</protein>
<dbReference type="KEGG" id="rhy:RD110_14690"/>
<accession>A0A1P8JWZ9</accession>